<dbReference type="Proteomes" id="UP000054324">
    <property type="component" value="Unassembled WGS sequence"/>
</dbReference>
<protein>
    <submittedName>
        <fullName evidence="1">Uncharacterized protein</fullName>
    </submittedName>
</protein>
<evidence type="ECO:0000313" key="2">
    <source>
        <dbReference type="Proteomes" id="UP000054324"/>
    </source>
</evidence>
<dbReference type="CTD" id="20322942"/>
<proteinExistence type="predicted"/>
<keyword evidence="2" id="KW-1185">Reference proteome</keyword>
<sequence length="64" mass="7287">MISPQNTRDRLRNTIICKLISFCGRLTQNTDESLVHDAFKKLNVLHQAASCCSCYDIRDTTILT</sequence>
<dbReference type="GeneID" id="20322942"/>
<gene>
    <name evidence="1" type="ORF">T265_08763</name>
</gene>
<organism evidence="1 2">
    <name type="scientific">Opisthorchis viverrini</name>
    <name type="common">Southeast Asian liver fluke</name>
    <dbReference type="NCBI Taxonomy" id="6198"/>
    <lineage>
        <taxon>Eukaryota</taxon>
        <taxon>Metazoa</taxon>
        <taxon>Spiralia</taxon>
        <taxon>Lophotrochozoa</taxon>
        <taxon>Platyhelminthes</taxon>
        <taxon>Trematoda</taxon>
        <taxon>Digenea</taxon>
        <taxon>Opisthorchiida</taxon>
        <taxon>Opisthorchiata</taxon>
        <taxon>Opisthorchiidae</taxon>
        <taxon>Opisthorchis</taxon>
    </lineage>
</organism>
<accession>A0A074Z8B5</accession>
<dbReference type="KEGG" id="ovi:T265_08763"/>
<dbReference type="EMBL" id="KL596853">
    <property type="protein sequence ID" value="KER23353.1"/>
    <property type="molecule type" value="Genomic_DNA"/>
</dbReference>
<name>A0A074Z8B5_OPIVI</name>
<dbReference type="RefSeq" id="XP_009172916.1">
    <property type="nucleotide sequence ID" value="XM_009174652.1"/>
</dbReference>
<evidence type="ECO:0000313" key="1">
    <source>
        <dbReference type="EMBL" id="KER23353.1"/>
    </source>
</evidence>
<dbReference type="OrthoDB" id="10416546at2759"/>
<reference evidence="1 2" key="1">
    <citation type="submission" date="2013-11" db="EMBL/GenBank/DDBJ databases">
        <title>Opisthorchis viverrini - life in the bile duct.</title>
        <authorList>
            <person name="Young N.D."/>
            <person name="Nagarajan N."/>
            <person name="Lin S.J."/>
            <person name="Korhonen P.K."/>
            <person name="Jex A.R."/>
            <person name="Hall R.S."/>
            <person name="Safavi-Hemami H."/>
            <person name="Kaewkong W."/>
            <person name="Bertrand D."/>
            <person name="Gao S."/>
            <person name="Seet Q."/>
            <person name="Wongkham S."/>
            <person name="Teh B.T."/>
            <person name="Wongkham C."/>
            <person name="Intapan P.M."/>
            <person name="Maleewong W."/>
            <person name="Yang X."/>
            <person name="Hu M."/>
            <person name="Wang Z."/>
            <person name="Hofmann A."/>
            <person name="Sternberg P.W."/>
            <person name="Tan P."/>
            <person name="Wang J."/>
            <person name="Gasser R.B."/>
        </authorList>
    </citation>
    <scope>NUCLEOTIDE SEQUENCE [LARGE SCALE GENOMIC DNA]</scope>
</reference>
<dbReference type="AlphaFoldDB" id="A0A074Z8B5"/>